<feature type="transmembrane region" description="Helical" evidence="1">
    <location>
        <begin position="168"/>
        <end position="189"/>
    </location>
</feature>
<feature type="transmembrane region" description="Helical" evidence="1">
    <location>
        <begin position="95"/>
        <end position="113"/>
    </location>
</feature>
<dbReference type="AlphaFoldDB" id="A0A1M6W7R8"/>
<protein>
    <submittedName>
        <fullName evidence="2">Energy-coupling factor transport system substrate-specific component</fullName>
    </submittedName>
</protein>
<proteinExistence type="predicted"/>
<organism evidence="2 3">
    <name type="scientific">Anaerocolumna jejuensis DSM 15929</name>
    <dbReference type="NCBI Taxonomy" id="1121322"/>
    <lineage>
        <taxon>Bacteria</taxon>
        <taxon>Bacillati</taxon>
        <taxon>Bacillota</taxon>
        <taxon>Clostridia</taxon>
        <taxon>Lachnospirales</taxon>
        <taxon>Lachnospiraceae</taxon>
        <taxon>Anaerocolumna</taxon>
    </lineage>
</organism>
<keyword evidence="1" id="KW-0472">Membrane</keyword>
<accession>A0A1M6W7R8</accession>
<dbReference type="Pfam" id="PF09605">
    <property type="entry name" value="Trep_Strep"/>
    <property type="match status" value="1"/>
</dbReference>
<feature type="transmembrane region" description="Helical" evidence="1">
    <location>
        <begin position="72"/>
        <end position="89"/>
    </location>
</feature>
<dbReference type="NCBIfam" id="TIGR02185">
    <property type="entry name" value="Trep_Strep"/>
    <property type="match status" value="1"/>
</dbReference>
<dbReference type="InterPro" id="IPR011733">
    <property type="entry name" value="CHP02185_IM"/>
</dbReference>
<feature type="transmembrane region" description="Helical" evidence="1">
    <location>
        <begin position="20"/>
        <end position="40"/>
    </location>
</feature>
<reference evidence="2 3" key="1">
    <citation type="submission" date="2016-11" db="EMBL/GenBank/DDBJ databases">
        <authorList>
            <person name="Jaros S."/>
            <person name="Januszkiewicz K."/>
            <person name="Wedrychowicz H."/>
        </authorList>
    </citation>
    <scope>NUCLEOTIDE SEQUENCE [LARGE SCALE GENOMIC DNA]</scope>
    <source>
        <strain evidence="2 3">DSM 15929</strain>
    </source>
</reference>
<dbReference type="RefSeq" id="WP_073278242.1">
    <property type="nucleotide sequence ID" value="NZ_FRAC01000019.1"/>
</dbReference>
<keyword evidence="1" id="KW-0812">Transmembrane</keyword>
<evidence type="ECO:0000256" key="1">
    <source>
        <dbReference type="SAM" id="Phobius"/>
    </source>
</evidence>
<feature type="transmembrane region" description="Helical" evidence="1">
    <location>
        <begin position="120"/>
        <end position="140"/>
    </location>
</feature>
<evidence type="ECO:0000313" key="3">
    <source>
        <dbReference type="Proteomes" id="UP000184386"/>
    </source>
</evidence>
<dbReference type="OrthoDB" id="9781459at2"/>
<gene>
    <name evidence="2" type="ORF">SAMN02745136_03613</name>
</gene>
<sequence length="203" mass="21419">MSNQSRINRKGLTVKDLVTIGIFTALLFVTMLVGGIFFAPNPVLTFYMPLGAALLGGPVFMLLVAKVPKRGAISLAGILCGVIWFATGMHWAMDLGYIIGGIAGDLIAGTGKYRNKGLNILAFICISLGATGSYICYFADRGTWSSYMLNGGTSASYIDAMNGAAQNWMLAVILLGTVLVAGFSAFVGVKLLKKQFEKAGITA</sequence>
<keyword evidence="1" id="KW-1133">Transmembrane helix</keyword>
<dbReference type="Proteomes" id="UP000184386">
    <property type="component" value="Unassembled WGS sequence"/>
</dbReference>
<evidence type="ECO:0000313" key="2">
    <source>
        <dbReference type="EMBL" id="SHK89688.1"/>
    </source>
</evidence>
<keyword evidence="3" id="KW-1185">Reference proteome</keyword>
<dbReference type="EMBL" id="FRAC01000019">
    <property type="protein sequence ID" value="SHK89688.1"/>
    <property type="molecule type" value="Genomic_DNA"/>
</dbReference>
<dbReference type="STRING" id="1121322.SAMN02745136_03613"/>
<name>A0A1M6W7R8_9FIRM</name>
<feature type="transmembrane region" description="Helical" evidence="1">
    <location>
        <begin position="46"/>
        <end position="65"/>
    </location>
</feature>